<gene>
    <name evidence="1" type="primary">ORF63862</name>
</gene>
<sequence length="88" mass="10268">FLPLRAPTTHRRKTIPNRLDLRWKGRHKIELSGQVLCALVGTWTDDDEECMMIVSVTCQLYIFLTRSADDGVCPLQRRQKDTPENIWI</sequence>
<organism evidence="1">
    <name type="scientific">Arion vulgaris</name>
    <dbReference type="NCBI Taxonomy" id="1028688"/>
    <lineage>
        <taxon>Eukaryota</taxon>
        <taxon>Metazoa</taxon>
        <taxon>Spiralia</taxon>
        <taxon>Lophotrochozoa</taxon>
        <taxon>Mollusca</taxon>
        <taxon>Gastropoda</taxon>
        <taxon>Heterobranchia</taxon>
        <taxon>Euthyneura</taxon>
        <taxon>Panpulmonata</taxon>
        <taxon>Eupulmonata</taxon>
        <taxon>Stylommatophora</taxon>
        <taxon>Helicina</taxon>
        <taxon>Arionoidea</taxon>
        <taxon>Arionidae</taxon>
        <taxon>Arion</taxon>
    </lineage>
</organism>
<reference evidence="1" key="1">
    <citation type="submission" date="2014-12" db="EMBL/GenBank/DDBJ databases">
        <title>Insight into the proteome of Arion vulgaris.</title>
        <authorList>
            <person name="Aradska J."/>
            <person name="Bulat T."/>
            <person name="Smidak R."/>
            <person name="Sarate P."/>
            <person name="Gangsoo J."/>
            <person name="Sialana F."/>
            <person name="Bilban M."/>
            <person name="Lubec G."/>
        </authorList>
    </citation>
    <scope>NUCLEOTIDE SEQUENCE</scope>
    <source>
        <tissue evidence="1">Skin</tissue>
    </source>
</reference>
<proteinExistence type="predicted"/>
<dbReference type="EMBL" id="HACG01020914">
    <property type="protein sequence ID" value="CEK67779.1"/>
    <property type="molecule type" value="Transcribed_RNA"/>
</dbReference>
<accession>A0A0B6ZGQ2</accession>
<name>A0A0B6ZGQ2_9EUPU</name>
<feature type="non-terminal residue" evidence="1">
    <location>
        <position position="1"/>
    </location>
</feature>
<evidence type="ECO:0000313" key="1">
    <source>
        <dbReference type="EMBL" id="CEK67779.1"/>
    </source>
</evidence>
<protein>
    <submittedName>
        <fullName evidence="1">Uncharacterized protein</fullName>
    </submittedName>
</protein>
<dbReference type="AlphaFoldDB" id="A0A0B6ZGQ2"/>